<dbReference type="EC" id="3.4.24.-" evidence="11"/>
<comment type="cofactor">
    <cofactor evidence="10 11">
        <name>Zn(2+)</name>
        <dbReference type="ChEBI" id="CHEBI:29105"/>
    </cofactor>
    <text evidence="10 11">Binds 1 zinc ion per subunit.</text>
</comment>
<name>V3ZZX7_LOTGI</name>
<dbReference type="Pfam" id="PF00059">
    <property type="entry name" value="Lectin_C"/>
    <property type="match status" value="1"/>
</dbReference>
<sequence>MDSRIVKLVFFLSCFSPSVQDSDNSAESLKTSKKSTELLSRHKRLVYTNHEWKNGIVPYIYLQGIGDKEQNEIESAMYFVEKFTCIRFVPWTTETRSMYDLDHNGYVKFSNEKSCFADVGNKKKPQRCSCCDRFSCVHELGHVLGLYHTHHSHQASGWIRINFNELRKSHMYVYRVMEEKNIHDYAYDITSMMHYPEYMYKTSYRPTMNKLIRGLKTTSNRFYAFRDINWVHNCKDKRCNWFHKKCENDGYITTVDGRCQCNCPLRLDPETGCTQMIKRRKKFSWPAGHFALMATESGCPEGKFGHGSLTHWGDGRNWHSYTTNKARSNLHLKGVHNAKRHTYHFCISKNYSPLGKEWPAGSYCILREGGFCPYKFKEGSVQFDNEIRSKRQNNTFHGELPDGEYGADVKLIFCCRDDGLSEYPMTLPNDKPLILFQAKALGYKCQKVNGMSYKLEFFTFDNHDTGKANISGTAPRNIIYKGDQFLMYYCYYEPSDYNCGGVYNLNKQNPSITITSPNYPRDYGPDEECTWLIKAPEDSKLMLSFEDFVISQDLDKCYEAIGVGTGLIGQEGQWMCGLWSRDNFFSIFNIINVRFRTSLSTPRRGFKAKISLISHYEDGLDGNYCRNPGDGLKPWCYIHADGCEREYCDACMHGPIHDTINNCEELKNDTADFCENDFRALSHCGKTCQSELPQIPPVIKEKDIRCRLPSTMKDGIIVSDIKQYYKVGEVIQFRCVDTGEIINTTCLTDATWSVVNHVCDVCPVGWSVFKNHCYRFFPEAILWVQADEKCKSLDGILTTAAVPEEHDFIVTLRIPLRTTWIGLRRDKQTKKYMWSNGEEAVWTNFKKGGPNHRSNEHCIAIMGEENESKWEDVYCTYTRKHPYICKIKAKKAKHCSDRIPNCEEILHDSPTMCMNQTSFASSQCSHTCGVCDKHSTPHCETPEIPENVRVLVTRRHLTRGRTVQYQCIDEHTVESGNLDRVCTSNGKLSGQPPVCKLSNLARSLTSEIAMKDRGGFGTKSFVYAGRTPELLIQRDGRVVEWHLYSPIPGNLHLQIYRPPTNESLNSFELLSSRPVTTSEKRIERIIVPVPEQTVVQPGDVLGVWVEAGKSGISMEGCNGNYYAPSFKMKKKKYLNANSFKPGHIVEFPDTNDCTIISLRAVIGPDVDV</sequence>
<evidence type="ECO:0000259" key="14">
    <source>
        <dbReference type="PROSITE" id="PS50070"/>
    </source>
</evidence>
<dbReference type="InterPro" id="IPR016186">
    <property type="entry name" value="C-type_lectin-like/link_sf"/>
</dbReference>
<dbReference type="Proteomes" id="UP000030746">
    <property type="component" value="Unassembled WGS sequence"/>
</dbReference>
<dbReference type="PROSITE" id="PS50041">
    <property type="entry name" value="C_TYPE_LECTIN_2"/>
    <property type="match status" value="1"/>
</dbReference>
<feature type="chain" id="PRO_5005148362" description="Metalloendopeptidase" evidence="11">
    <location>
        <begin position="22"/>
        <end position="1168"/>
    </location>
</feature>
<dbReference type="InterPro" id="IPR000436">
    <property type="entry name" value="Sushi_SCR_CCP_dom"/>
</dbReference>
<dbReference type="PANTHER" id="PTHR19324:SF33">
    <property type="entry name" value="MUCIN-5AC"/>
    <property type="match status" value="1"/>
</dbReference>
<dbReference type="InterPro" id="IPR016187">
    <property type="entry name" value="CTDL_fold"/>
</dbReference>
<feature type="domain" description="Sushi" evidence="15">
    <location>
        <begin position="704"/>
        <end position="761"/>
    </location>
</feature>
<accession>V3ZZX7</accession>
<protein>
    <recommendedName>
        <fullName evidence="11">Metalloendopeptidase</fullName>
        <ecNumber evidence="11">3.4.24.-</ecNumber>
    </recommendedName>
</protein>
<feature type="disulfide bond" evidence="9">
    <location>
        <begin position="939"/>
        <end position="982"/>
    </location>
</feature>
<evidence type="ECO:0000256" key="1">
    <source>
        <dbReference type="ARBA" id="ARBA00022670"/>
    </source>
</evidence>
<keyword evidence="8" id="KW-0420">Kringle</keyword>
<evidence type="ECO:0000256" key="6">
    <source>
        <dbReference type="ARBA" id="ARBA00023049"/>
    </source>
</evidence>
<dbReference type="Pfam" id="PF00084">
    <property type="entry name" value="Sushi"/>
    <property type="match status" value="1"/>
</dbReference>
<organism evidence="17 18">
    <name type="scientific">Lottia gigantea</name>
    <name type="common">Giant owl limpet</name>
    <dbReference type="NCBI Taxonomy" id="225164"/>
    <lineage>
        <taxon>Eukaryota</taxon>
        <taxon>Metazoa</taxon>
        <taxon>Spiralia</taxon>
        <taxon>Lophotrochozoa</taxon>
        <taxon>Mollusca</taxon>
        <taxon>Gastropoda</taxon>
        <taxon>Patellogastropoda</taxon>
        <taxon>Lottioidea</taxon>
        <taxon>Lottiidae</taxon>
        <taxon>Lottia</taxon>
    </lineage>
</organism>
<dbReference type="InterPro" id="IPR035914">
    <property type="entry name" value="Sperma_CUB_dom_sf"/>
</dbReference>
<evidence type="ECO:0000256" key="8">
    <source>
        <dbReference type="PROSITE-ProRule" id="PRU00121"/>
    </source>
</evidence>
<dbReference type="OMA" id="CFIMSFR"/>
<evidence type="ECO:0000256" key="7">
    <source>
        <dbReference type="ARBA" id="ARBA00023157"/>
    </source>
</evidence>
<dbReference type="Gene3D" id="2.60.120.290">
    <property type="entry name" value="Spermadhesin, CUB domain"/>
    <property type="match status" value="1"/>
</dbReference>
<dbReference type="InterPro" id="IPR001304">
    <property type="entry name" value="C-type_lectin-like"/>
</dbReference>
<dbReference type="SUPFAM" id="SSF49854">
    <property type="entry name" value="Spermadhesin, CUB domain"/>
    <property type="match status" value="1"/>
</dbReference>
<feature type="binding site" evidence="10">
    <location>
        <position position="142"/>
    </location>
    <ligand>
        <name>Zn(2+)</name>
        <dbReference type="ChEBI" id="CHEBI:29105"/>
        <note>catalytic</note>
    </ligand>
</feature>
<dbReference type="Pfam" id="PF01400">
    <property type="entry name" value="Astacin"/>
    <property type="match status" value="1"/>
</dbReference>
<dbReference type="InterPro" id="IPR000859">
    <property type="entry name" value="CUB_dom"/>
</dbReference>
<dbReference type="PROSITE" id="PS51864">
    <property type="entry name" value="ASTACIN"/>
    <property type="match status" value="1"/>
</dbReference>
<keyword evidence="9" id="KW-0768">Sushi</keyword>
<feature type="disulfide bond" evidence="8">
    <location>
        <begin position="625"/>
        <end position="648"/>
    </location>
</feature>
<dbReference type="InterPro" id="IPR018056">
    <property type="entry name" value="Kringle_CS"/>
</dbReference>
<feature type="domain" description="Peptidase M12A" evidence="16">
    <location>
        <begin position="43"/>
        <end position="235"/>
    </location>
</feature>
<evidence type="ECO:0000256" key="9">
    <source>
        <dbReference type="PROSITE-ProRule" id="PRU00302"/>
    </source>
</evidence>
<evidence type="ECO:0000256" key="2">
    <source>
        <dbReference type="ARBA" id="ARBA00022723"/>
    </source>
</evidence>
<feature type="domain" description="CUB" evidence="12">
    <location>
        <begin position="499"/>
        <end position="613"/>
    </location>
</feature>
<evidence type="ECO:0000256" key="5">
    <source>
        <dbReference type="ARBA" id="ARBA00022833"/>
    </source>
</evidence>
<dbReference type="CTD" id="20249825"/>
<keyword evidence="3 11" id="KW-0732">Signal</keyword>
<gene>
    <name evidence="17" type="ORF">LOTGIDRAFT_235353</name>
</gene>
<dbReference type="SUPFAM" id="SSF57535">
    <property type="entry name" value="Complement control module/SCR domain"/>
    <property type="match status" value="1"/>
</dbReference>
<feature type="domain" description="Sushi" evidence="15">
    <location>
        <begin position="937"/>
        <end position="997"/>
    </location>
</feature>
<feature type="signal peptide" evidence="11">
    <location>
        <begin position="1"/>
        <end position="21"/>
    </location>
</feature>
<evidence type="ECO:0000259" key="16">
    <source>
        <dbReference type="PROSITE" id="PS51864"/>
    </source>
</evidence>
<evidence type="ECO:0000259" key="15">
    <source>
        <dbReference type="PROSITE" id="PS50923"/>
    </source>
</evidence>
<dbReference type="SMART" id="SM00042">
    <property type="entry name" value="CUB"/>
    <property type="match status" value="1"/>
</dbReference>
<dbReference type="KEGG" id="lgi:LOTGIDRAFT_235353"/>
<dbReference type="InterPro" id="IPR013806">
    <property type="entry name" value="Kringle-like"/>
</dbReference>
<dbReference type="InterPro" id="IPR035976">
    <property type="entry name" value="Sushi/SCR/CCP_sf"/>
</dbReference>
<dbReference type="SMART" id="SM00034">
    <property type="entry name" value="CLECT"/>
    <property type="match status" value="1"/>
</dbReference>
<dbReference type="OrthoDB" id="6131366at2759"/>
<dbReference type="CDD" id="cd00037">
    <property type="entry name" value="CLECT"/>
    <property type="match status" value="1"/>
</dbReference>
<dbReference type="Pfam" id="PF16977">
    <property type="entry name" value="ApeC"/>
    <property type="match status" value="1"/>
</dbReference>
<feature type="domain" description="Kringle" evidence="14">
    <location>
        <begin position="576"/>
        <end position="663"/>
    </location>
</feature>
<dbReference type="PANTHER" id="PTHR19324">
    <property type="entry name" value="PERFORIN-LIKE PROTEIN 1"/>
    <property type="match status" value="1"/>
</dbReference>
<dbReference type="InterPro" id="IPR001506">
    <property type="entry name" value="Peptidase_M12A"/>
</dbReference>
<dbReference type="HOGENOM" id="CLU_003993_0_0_1"/>
<feature type="active site" evidence="10">
    <location>
        <position position="139"/>
    </location>
</feature>
<keyword evidence="4 10" id="KW-0378">Hydrolase</keyword>
<comment type="caution">
    <text evidence="8">Lacks conserved residue(s) required for the propagation of feature annotation.</text>
</comment>
<keyword evidence="6 10" id="KW-0482">Metalloprotease</keyword>
<dbReference type="SUPFAM" id="SSF57440">
    <property type="entry name" value="Kringle-like"/>
    <property type="match status" value="1"/>
</dbReference>
<keyword evidence="5 10" id="KW-0862">Zinc</keyword>
<dbReference type="InterPro" id="IPR000001">
    <property type="entry name" value="Kringle"/>
</dbReference>
<evidence type="ECO:0000313" key="17">
    <source>
        <dbReference type="EMBL" id="ESO86556.1"/>
    </source>
</evidence>
<evidence type="ECO:0000256" key="10">
    <source>
        <dbReference type="PROSITE-ProRule" id="PRU01211"/>
    </source>
</evidence>
<dbReference type="EMBL" id="KB203049">
    <property type="protein sequence ID" value="ESO86556.1"/>
    <property type="molecule type" value="Genomic_DNA"/>
</dbReference>
<dbReference type="CDD" id="cd00041">
    <property type="entry name" value="CUB"/>
    <property type="match status" value="1"/>
</dbReference>
<dbReference type="SUPFAM" id="SSF56436">
    <property type="entry name" value="C-type lectin-like"/>
    <property type="match status" value="1"/>
</dbReference>
<dbReference type="Gene3D" id="2.10.70.10">
    <property type="entry name" value="Complement Module, domain 1"/>
    <property type="match status" value="1"/>
</dbReference>
<evidence type="ECO:0000259" key="12">
    <source>
        <dbReference type="PROSITE" id="PS01180"/>
    </source>
</evidence>
<dbReference type="GO" id="GO:0006508">
    <property type="term" value="P:proteolysis"/>
    <property type="evidence" value="ECO:0007669"/>
    <property type="project" value="UniProtKB-KW"/>
</dbReference>
<dbReference type="PRINTS" id="PR00480">
    <property type="entry name" value="ASTACIN"/>
</dbReference>
<keyword evidence="7 8" id="KW-1015">Disulfide bond</keyword>
<keyword evidence="2 10" id="KW-0479">Metal-binding</keyword>
<dbReference type="RefSeq" id="XP_009062790.1">
    <property type="nucleotide sequence ID" value="XM_009064542.1"/>
</dbReference>
<dbReference type="SUPFAM" id="SSF55486">
    <property type="entry name" value="Metalloproteases ('zincins'), catalytic domain"/>
    <property type="match status" value="1"/>
</dbReference>
<dbReference type="Gene3D" id="3.40.390.10">
    <property type="entry name" value="Collagenase (Catalytic Domain)"/>
    <property type="match status" value="1"/>
</dbReference>
<evidence type="ECO:0000259" key="13">
    <source>
        <dbReference type="PROSITE" id="PS50041"/>
    </source>
</evidence>
<dbReference type="GO" id="GO:0008270">
    <property type="term" value="F:zinc ion binding"/>
    <property type="evidence" value="ECO:0007669"/>
    <property type="project" value="UniProtKB-UniRule"/>
</dbReference>
<feature type="domain" description="C-type lectin" evidence="13">
    <location>
        <begin position="769"/>
        <end position="875"/>
    </location>
</feature>
<evidence type="ECO:0000313" key="18">
    <source>
        <dbReference type="Proteomes" id="UP000030746"/>
    </source>
</evidence>
<dbReference type="InterPro" id="IPR031569">
    <property type="entry name" value="ApeC"/>
</dbReference>
<dbReference type="InterPro" id="IPR006026">
    <property type="entry name" value="Peptidase_Metallo"/>
</dbReference>
<dbReference type="AlphaFoldDB" id="V3ZZX7"/>
<evidence type="ECO:0000256" key="11">
    <source>
        <dbReference type="RuleBase" id="RU361183"/>
    </source>
</evidence>
<dbReference type="GO" id="GO:0004222">
    <property type="term" value="F:metalloendopeptidase activity"/>
    <property type="evidence" value="ECO:0007669"/>
    <property type="project" value="UniProtKB-UniRule"/>
</dbReference>
<dbReference type="CDD" id="cd00033">
    <property type="entry name" value="CCP"/>
    <property type="match status" value="1"/>
</dbReference>
<proteinExistence type="predicted"/>
<keyword evidence="18" id="KW-1185">Reference proteome</keyword>
<dbReference type="PROSITE" id="PS01180">
    <property type="entry name" value="CUB"/>
    <property type="match status" value="1"/>
</dbReference>
<feature type="binding site" evidence="10">
    <location>
        <position position="138"/>
    </location>
    <ligand>
        <name>Zn(2+)</name>
        <dbReference type="ChEBI" id="CHEBI:29105"/>
        <note>catalytic</note>
    </ligand>
</feature>
<dbReference type="PROSITE" id="PS00021">
    <property type="entry name" value="KRINGLE_1"/>
    <property type="match status" value="1"/>
</dbReference>
<evidence type="ECO:0000256" key="3">
    <source>
        <dbReference type="ARBA" id="ARBA00022729"/>
    </source>
</evidence>
<feature type="binding site" evidence="10">
    <location>
        <position position="148"/>
    </location>
    <ligand>
        <name>Zn(2+)</name>
        <dbReference type="ChEBI" id="CHEBI:29105"/>
        <note>catalytic</note>
    </ligand>
</feature>
<dbReference type="PROSITE" id="PS50923">
    <property type="entry name" value="SUSHI"/>
    <property type="match status" value="2"/>
</dbReference>
<dbReference type="PROSITE" id="PS50070">
    <property type="entry name" value="KRINGLE_2"/>
    <property type="match status" value="1"/>
</dbReference>
<dbReference type="SMART" id="SM00235">
    <property type="entry name" value="ZnMc"/>
    <property type="match status" value="1"/>
</dbReference>
<keyword evidence="1 10" id="KW-0645">Protease</keyword>
<reference evidence="17 18" key="1">
    <citation type="journal article" date="2013" name="Nature">
        <title>Insights into bilaterian evolution from three spiralian genomes.</title>
        <authorList>
            <person name="Simakov O."/>
            <person name="Marletaz F."/>
            <person name="Cho S.J."/>
            <person name="Edsinger-Gonzales E."/>
            <person name="Havlak P."/>
            <person name="Hellsten U."/>
            <person name="Kuo D.H."/>
            <person name="Larsson T."/>
            <person name="Lv J."/>
            <person name="Arendt D."/>
            <person name="Savage R."/>
            <person name="Osoegawa K."/>
            <person name="de Jong P."/>
            <person name="Grimwood J."/>
            <person name="Chapman J.A."/>
            <person name="Shapiro H."/>
            <person name="Aerts A."/>
            <person name="Otillar R.P."/>
            <person name="Terry A.Y."/>
            <person name="Boore J.L."/>
            <person name="Grigoriev I.V."/>
            <person name="Lindberg D.R."/>
            <person name="Seaver E.C."/>
            <person name="Weisblat D.A."/>
            <person name="Putnam N.H."/>
            <person name="Rokhsar D.S."/>
        </authorList>
    </citation>
    <scope>NUCLEOTIDE SEQUENCE [LARGE SCALE GENOMIC DNA]</scope>
</reference>
<dbReference type="Pfam" id="PF00431">
    <property type="entry name" value="CUB"/>
    <property type="match status" value="1"/>
</dbReference>
<dbReference type="InterPro" id="IPR024079">
    <property type="entry name" value="MetalloPept_cat_dom_sf"/>
</dbReference>
<evidence type="ECO:0000256" key="4">
    <source>
        <dbReference type="ARBA" id="ARBA00022801"/>
    </source>
</evidence>
<dbReference type="GeneID" id="20249825"/>
<dbReference type="SMART" id="SM00032">
    <property type="entry name" value="CCP"/>
    <property type="match status" value="2"/>
</dbReference>
<dbReference type="Gene3D" id="3.10.100.10">
    <property type="entry name" value="Mannose-Binding Protein A, subunit A"/>
    <property type="match status" value="1"/>
</dbReference>